<keyword evidence="10" id="KW-1185">Reference proteome</keyword>
<accession>A0A109JVY6</accession>
<name>A0A109JVY6_9BRAD</name>
<comment type="caution">
    <text evidence="9">The sequence shown here is derived from an EMBL/GenBank/DDBJ whole genome shotgun (WGS) entry which is preliminary data.</text>
</comment>
<evidence type="ECO:0000256" key="4">
    <source>
        <dbReference type="ARBA" id="ARBA00022692"/>
    </source>
</evidence>
<dbReference type="RefSeq" id="WP_066507012.1">
    <property type="nucleotide sequence ID" value="NZ_LNCU01000057.1"/>
</dbReference>
<dbReference type="EMBL" id="LNCU01000057">
    <property type="protein sequence ID" value="KWV56010.1"/>
    <property type="molecule type" value="Genomic_DNA"/>
</dbReference>
<evidence type="ECO:0000256" key="1">
    <source>
        <dbReference type="ARBA" id="ARBA00004651"/>
    </source>
</evidence>
<feature type="transmembrane region" description="Helical" evidence="7">
    <location>
        <begin position="93"/>
        <end position="114"/>
    </location>
</feature>
<keyword evidence="6 7" id="KW-0472">Membrane</keyword>
<dbReference type="Proteomes" id="UP000057737">
    <property type="component" value="Unassembled WGS sequence"/>
</dbReference>
<evidence type="ECO:0000259" key="8">
    <source>
        <dbReference type="PROSITE" id="PS50928"/>
    </source>
</evidence>
<feature type="transmembrane region" description="Helical" evidence="7">
    <location>
        <begin position="126"/>
        <end position="147"/>
    </location>
</feature>
<feature type="transmembrane region" description="Helical" evidence="7">
    <location>
        <begin position="228"/>
        <end position="248"/>
    </location>
</feature>
<dbReference type="PANTHER" id="PTHR43005:SF1">
    <property type="entry name" value="SPERMIDINE_PUTRESCINE TRANSPORT SYSTEM PERMEASE PROTEIN"/>
    <property type="match status" value="1"/>
</dbReference>
<dbReference type="OrthoDB" id="9805778at2"/>
<organism evidence="9 10">
    <name type="scientific">Bradyrhizobium macuxiense</name>
    <dbReference type="NCBI Taxonomy" id="1755647"/>
    <lineage>
        <taxon>Bacteria</taxon>
        <taxon>Pseudomonadati</taxon>
        <taxon>Pseudomonadota</taxon>
        <taxon>Alphaproteobacteria</taxon>
        <taxon>Hyphomicrobiales</taxon>
        <taxon>Nitrobacteraceae</taxon>
        <taxon>Bradyrhizobium</taxon>
    </lineage>
</organism>
<reference evidence="9 10" key="1">
    <citation type="submission" date="2015-11" db="EMBL/GenBank/DDBJ databases">
        <title>Draft Genome Sequence of the Strain BR 10303 (Bradyrhizobium sp.) isolated from nodules of Centrolobium paraense.</title>
        <authorList>
            <person name="Zelli J.E."/>
            <person name="Simoes-Araujo J.L."/>
            <person name="Barauna A.C."/>
            <person name="Silva K."/>
        </authorList>
    </citation>
    <scope>NUCLEOTIDE SEQUENCE [LARGE SCALE GENOMIC DNA]</scope>
    <source>
        <strain evidence="9 10">BR 10303</strain>
    </source>
</reference>
<keyword evidence="3" id="KW-1003">Cell membrane</keyword>
<dbReference type="InterPro" id="IPR035906">
    <property type="entry name" value="MetI-like_sf"/>
</dbReference>
<keyword evidence="4 7" id="KW-0812">Transmembrane</keyword>
<keyword evidence="5 7" id="KW-1133">Transmembrane helix</keyword>
<dbReference type="GO" id="GO:0005886">
    <property type="term" value="C:plasma membrane"/>
    <property type="evidence" value="ECO:0007669"/>
    <property type="project" value="UniProtKB-SubCell"/>
</dbReference>
<feature type="transmembrane region" description="Helical" evidence="7">
    <location>
        <begin position="167"/>
        <end position="187"/>
    </location>
</feature>
<evidence type="ECO:0000256" key="2">
    <source>
        <dbReference type="ARBA" id="ARBA00022448"/>
    </source>
</evidence>
<keyword evidence="2 7" id="KW-0813">Transport</keyword>
<evidence type="ECO:0000256" key="5">
    <source>
        <dbReference type="ARBA" id="ARBA00022989"/>
    </source>
</evidence>
<proteinExistence type="inferred from homology"/>
<dbReference type="SUPFAM" id="SSF161098">
    <property type="entry name" value="MetI-like"/>
    <property type="match status" value="1"/>
</dbReference>
<dbReference type="GO" id="GO:0055085">
    <property type="term" value="P:transmembrane transport"/>
    <property type="evidence" value="ECO:0007669"/>
    <property type="project" value="InterPro"/>
</dbReference>
<protein>
    <submittedName>
        <fullName evidence="9">ABC transporter permease</fullName>
    </submittedName>
</protein>
<evidence type="ECO:0000313" key="9">
    <source>
        <dbReference type="EMBL" id="KWV56010.1"/>
    </source>
</evidence>
<dbReference type="InterPro" id="IPR000515">
    <property type="entry name" value="MetI-like"/>
</dbReference>
<dbReference type="PANTHER" id="PTHR43005">
    <property type="entry name" value="BLR7065 PROTEIN"/>
    <property type="match status" value="1"/>
</dbReference>
<dbReference type="Gene3D" id="1.10.3720.10">
    <property type="entry name" value="MetI-like"/>
    <property type="match status" value="1"/>
</dbReference>
<comment type="similarity">
    <text evidence="7">Belongs to the binding-protein-dependent transport system permease family.</text>
</comment>
<feature type="transmembrane region" description="Helical" evidence="7">
    <location>
        <begin position="30"/>
        <end position="52"/>
    </location>
</feature>
<dbReference type="CDD" id="cd06261">
    <property type="entry name" value="TM_PBP2"/>
    <property type="match status" value="1"/>
</dbReference>
<evidence type="ECO:0000313" key="10">
    <source>
        <dbReference type="Proteomes" id="UP000057737"/>
    </source>
</evidence>
<gene>
    <name evidence="9" type="ORF">AS156_05215</name>
</gene>
<sequence>MAAESVVAAKSYTAAPRRGAVTRVLENERWFAFFLLLPTAVLLGLFMAYPFIKGVMLALSDAKVGVPGSFVGLQNFTALLNDSIFRTAVWNTIVYTAVTTVFKLALGLWLALLLNRHFRGKAVTRAFVLLPFIIPTVLSTFAWKWMFDPTFSVINWTLFHLGIIRTRINWLSDPGLALISVIIVNIWRGVPFYAISLLAGLQTVNPELAEAAAIDGARPWQRFRYITWPLLLPVTMVVVLFSVIQTFADFQLVYVLTGGGPANATQLFATYAYQIGVGTGLLGQGAAISLAMFPVLLVVVVVQLLYIRRVEIH</sequence>
<dbReference type="AlphaFoldDB" id="A0A109JVY6"/>
<feature type="domain" description="ABC transmembrane type-1" evidence="8">
    <location>
        <begin position="89"/>
        <end position="303"/>
    </location>
</feature>
<evidence type="ECO:0000256" key="6">
    <source>
        <dbReference type="ARBA" id="ARBA00023136"/>
    </source>
</evidence>
<evidence type="ECO:0000256" key="3">
    <source>
        <dbReference type="ARBA" id="ARBA00022475"/>
    </source>
</evidence>
<feature type="transmembrane region" description="Helical" evidence="7">
    <location>
        <begin position="286"/>
        <end position="307"/>
    </location>
</feature>
<dbReference type="Pfam" id="PF00528">
    <property type="entry name" value="BPD_transp_1"/>
    <property type="match status" value="1"/>
</dbReference>
<comment type="subcellular location">
    <subcellularLocation>
        <location evidence="1 7">Cell membrane</location>
        <topology evidence="1 7">Multi-pass membrane protein</topology>
    </subcellularLocation>
</comment>
<dbReference type="PROSITE" id="PS50928">
    <property type="entry name" value="ABC_TM1"/>
    <property type="match status" value="1"/>
</dbReference>
<evidence type="ECO:0000256" key="7">
    <source>
        <dbReference type="RuleBase" id="RU363032"/>
    </source>
</evidence>